<dbReference type="GO" id="GO:0008270">
    <property type="term" value="F:zinc ion binding"/>
    <property type="evidence" value="ECO:0007669"/>
    <property type="project" value="UniProtKB-KW"/>
</dbReference>
<sequence>MERTKPTQLSPYVSNGSSTITLEMADLCAKAVVVNHDVNIKDNTTMKSNSVNQKVSSNENKPRFSCEICGHGNLLKNSLLQHKRRKHSMTSRVSGENPQVEKGFWCTYCSKKFVHAQRCEKHESVCVKKPKPSATASATMDSSSRTVQESGKLDPPISLATADAIT</sequence>
<reference evidence="4 5" key="1">
    <citation type="journal article" date="2011" name="Science">
        <title>The ecoresponsive genome of Daphnia pulex.</title>
        <authorList>
            <person name="Colbourne J.K."/>
            <person name="Pfrender M.E."/>
            <person name="Gilbert D."/>
            <person name="Thomas W.K."/>
            <person name="Tucker A."/>
            <person name="Oakley T.H."/>
            <person name="Tokishita S."/>
            <person name="Aerts A."/>
            <person name="Arnold G.J."/>
            <person name="Basu M.K."/>
            <person name="Bauer D.J."/>
            <person name="Caceres C.E."/>
            <person name="Carmel L."/>
            <person name="Casola C."/>
            <person name="Choi J.H."/>
            <person name="Detter J.C."/>
            <person name="Dong Q."/>
            <person name="Dusheyko S."/>
            <person name="Eads B.D."/>
            <person name="Frohlich T."/>
            <person name="Geiler-Samerotte K.A."/>
            <person name="Gerlach D."/>
            <person name="Hatcher P."/>
            <person name="Jogdeo S."/>
            <person name="Krijgsveld J."/>
            <person name="Kriventseva E.V."/>
            <person name="Kultz D."/>
            <person name="Laforsch C."/>
            <person name="Lindquist E."/>
            <person name="Lopez J."/>
            <person name="Manak J.R."/>
            <person name="Muller J."/>
            <person name="Pangilinan J."/>
            <person name="Patwardhan R.P."/>
            <person name="Pitluck S."/>
            <person name="Pritham E.J."/>
            <person name="Rechtsteiner A."/>
            <person name="Rho M."/>
            <person name="Rogozin I.B."/>
            <person name="Sakarya O."/>
            <person name="Salamov A."/>
            <person name="Schaack S."/>
            <person name="Shapiro H."/>
            <person name="Shiga Y."/>
            <person name="Skalitzky C."/>
            <person name="Smith Z."/>
            <person name="Souvorov A."/>
            <person name="Sung W."/>
            <person name="Tang Z."/>
            <person name="Tsuchiya D."/>
            <person name="Tu H."/>
            <person name="Vos H."/>
            <person name="Wang M."/>
            <person name="Wolf Y.I."/>
            <person name="Yamagata H."/>
            <person name="Yamada T."/>
            <person name="Ye Y."/>
            <person name="Shaw J.R."/>
            <person name="Andrews J."/>
            <person name="Crease T.J."/>
            <person name="Tang H."/>
            <person name="Lucas S.M."/>
            <person name="Robertson H.M."/>
            <person name="Bork P."/>
            <person name="Koonin E.V."/>
            <person name="Zdobnov E.M."/>
            <person name="Grigoriev I.V."/>
            <person name="Lynch M."/>
            <person name="Boore J.L."/>
        </authorList>
    </citation>
    <scope>NUCLEOTIDE SEQUENCE [LARGE SCALE GENOMIC DNA]</scope>
</reference>
<feature type="region of interest" description="Disordered" evidence="2">
    <location>
        <begin position="130"/>
        <end position="166"/>
    </location>
</feature>
<keyword evidence="1" id="KW-0863">Zinc-finger</keyword>
<protein>
    <recommendedName>
        <fullName evidence="3">C2H2-type domain-containing protein</fullName>
    </recommendedName>
</protein>
<dbReference type="PROSITE" id="PS50157">
    <property type="entry name" value="ZINC_FINGER_C2H2_2"/>
    <property type="match status" value="1"/>
</dbReference>
<dbReference type="AlphaFoldDB" id="E9GCZ9"/>
<feature type="domain" description="C2H2-type" evidence="3">
    <location>
        <begin position="64"/>
        <end position="92"/>
    </location>
</feature>
<dbReference type="OrthoDB" id="5803930at2759"/>
<evidence type="ECO:0000313" key="5">
    <source>
        <dbReference type="Proteomes" id="UP000000305"/>
    </source>
</evidence>
<dbReference type="Gene3D" id="3.30.160.60">
    <property type="entry name" value="Classic Zinc Finger"/>
    <property type="match status" value="1"/>
</dbReference>
<feature type="compositionally biased region" description="Low complexity" evidence="2">
    <location>
        <begin position="133"/>
        <end position="146"/>
    </location>
</feature>
<dbReference type="KEGG" id="dpx:DAPPUDRAFT_101309"/>
<evidence type="ECO:0000313" key="4">
    <source>
        <dbReference type="EMBL" id="EFX82643.1"/>
    </source>
</evidence>
<keyword evidence="1" id="KW-0479">Metal-binding</keyword>
<organism evidence="4 5">
    <name type="scientific">Daphnia pulex</name>
    <name type="common">Water flea</name>
    <dbReference type="NCBI Taxonomy" id="6669"/>
    <lineage>
        <taxon>Eukaryota</taxon>
        <taxon>Metazoa</taxon>
        <taxon>Ecdysozoa</taxon>
        <taxon>Arthropoda</taxon>
        <taxon>Crustacea</taxon>
        <taxon>Branchiopoda</taxon>
        <taxon>Diplostraca</taxon>
        <taxon>Cladocera</taxon>
        <taxon>Anomopoda</taxon>
        <taxon>Daphniidae</taxon>
        <taxon>Daphnia</taxon>
    </lineage>
</organism>
<dbReference type="EMBL" id="GL732539">
    <property type="protein sequence ID" value="EFX82643.1"/>
    <property type="molecule type" value="Genomic_DNA"/>
</dbReference>
<keyword evidence="5" id="KW-1185">Reference proteome</keyword>
<keyword evidence="1" id="KW-0862">Zinc</keyword>
<evidence type="ECO:0000256" key="1">
    <source>
        <dbReference type="PROSITE-ProRule" id="PRU00042"/>
    </source>
</evidence>
<name>E9GCZ9_DAPPU</name>
<evidence type="ECO:0000259" key="3">
    <source>
        <dbReference type="PROSITE" id="PS50157"/>
    </source>
</evidence>
<gene>
    <name evidence="4" type="ORF">DAPPUDRAFT_101309</name>
</gene>
<dbReference type="InParanoid" id="E9GCZ9"/>
<accession>E9GCZ9</accession>
<evidence type="ECO:0000256" key="2">
    <source>
        <dbReference type="SAM" id="MobiDB-lite"/>
    </source>
</evidence>
<dbReference type="PhylomeDB" id="E9GCZ9"/>
<proteinExistence type="predicted"/>
<dbReference type="HOGENOM" id="CLU_1604388_0_0_1"/>
<dbReference type="Proteomes" id="UP000000305">
    <property type="component" value="Unassembled WGS sequence"/>
</dbReference>
<dbReference type="InterPro" id="IPR013087">
    <property type="entry name" value="Znf_C2H2_type"/>
</dbReference>